<protein>
    <recommendedName>
        <fullName evidence="3 7">Flagella basal body P-ring formation protein FlgA</fullName>
    </recommendedName>
</protein>
<dbReference type="Pfam" id="PF13144">
    <property type="entry name" value="ChapFlgA"/>
    <property type="match status" value="1"/>
</dbReference>
<dbReference type="InterPro" id="IPR041231">
    <property type="entry name" value="FlgA_N"/>
</dbReference>
<dbReference type="NCBIfam" id="TIGR03170">
    <property type="entry name" value="flgA_cterm"/>
    <property type="match status" value="1"/>
</dbReference>
<evidence type="ECO:0000256" key="1">
    <source>
        <dbReference type="ARBA" id="ARBA00004418"/>
    </source>
</evidence>
<accession>A0A545U3R3</accession>
<dbReference type="Proteomes" id="UP000319732">
    <property type="component" value="Unassembled WGS sequence"/>
</dbReference>
<reference evidence="9 10" key="1">
    <citation type="submission" date="2019-06" db="EMBL/GenBank/DDBJ databases">
        <title>Whole genome sequence for Cellvibrionaceae sp. R142.</title>
        <authorList>
            <person name="Wang G."/>
        </authorList>
    </citation>
    <scope>NUCLEOTIDE SEQUENCE [LARGE SCALE GENOMIC DNA]</scope>
    <source>
        <strain evidence="9 10">R142</strain>
    </source>
</reference>
<evidence type="ECO:0000256" key="6">
    <source>
        <dbReference type="ARBA" id="ARBA00025643"/>
    </source>
</evidence>
<dbReference type="InterPro" id="IPR013974">
    <property type="entry name" value="SAF"/>
</dbReference>
<proteinExistence type="inferred from homology"/>
<dbReference type="PANTHER" id="PTHR36307">
    <property type="entry name" value="FLAGELLA BASAL BODY P-RING FORMATION PROTEIN FLGA"/>
    <property type="match status" value="1"/>
</dbReference>
<dbReference type="InterPro" id="IPR039246">
    <property type="entry name" value="Flagellar_FlgA"/>
</dbReference>
<gene>
    <name evidence="9" type="primary">flgA</name>
    <name evidence="9" type="ORF">FKG94_05545</name>
</gene>
<evidence type="ECO:0000313" key="9">
    <source>
        <dbReference type="EMBL" id="TQV84127.1"/>
    </source>
</evidence>
<dbReference type="CDD" id="cd11614">
    <property type="entry name" value="SAF_CpaB_FlgA_like"/>
    <property type="match status" value="1"/>
</dbReference>
<comment type="function">
    <text evidence="6 7">Involved in the assembly process of the P-ring formation. It may associate with FlgF on the rod constituting a structure essential for the P-ring assembly or may act as a modulator protein for the P-ring assembly.</text>
</comment>
<dbReference type="AlphaFoldDB" id="A0A545U3R3"/>
<keyword evidence="9" id="KW-0282">Flagellum</keyword>
<comment type="similarity">
    <text evidence="2 7">Belongs to the FlgA family.</text>
</comment>
<evidence type="ECO:0000256" key="4">
    <source>
        <dbReference type="ARBA" id="ARBA00022729"/>
    </source>
</evidence>
<dbReference type="Gene3D" id="3.90.1210.10">
    <property type="entry name" value="Antifreeze-like/N-acetylneuraminic acid synthase C-terminal domain"/>
    <property type="match status" value="1"/>
</dbReference>
<keyword evidence="4 7" id="KW-0732">Signal</keyword>
<dbReference type="InterPro" id="IPR017585">
    <property type="entry name" value="SAF_FlgA"/>
</dbReference>
<keyword evidence="9" id="KW-0969">Cilium</keyword>
<evidence type="ECO:0000256" key="3">
    <source>
        <dbReference type="ARBA" id="ARBA00014754"/>
    </source>
</evidence>
<evidence type="ECO:0000259" key="8">
    <source>
        <dbReference type="SMART" id="SM00858"/>
    </source>
</evidence>
<evidence type="ECO:0000256" key="7">
    <source>
        <dbReference type="RuleBase" id="RU362063"/>
    </source>
</evidence>
<dbReference type="GO" id="GO:0042597">
    <property type="term" value="C:periplasmic space"/>
    <property type="evidence" value="ECO:0007669"/>
    <property type="project" value="UniProtKB-SubCell"/>
</dbReference>
<keyword evidence="10" id="KW-1185">Reference proteome</keyword>
<dbReference type="GO" id="GO:0044780">
    <property type="term" value="P:bacterial-type flagellum assembly"/>
    <property type="evidence" value="ECO:0007669"/>
    <property type="project" value="InterPro"/>
</dbReference>
<keyword evidence="7" id="KW-1005">Bacterial flagellum biogenesis</keyword>
<comment type="caution">
    <text evidence="9">The sequence shown here is derived from an EMBL/GenBank/DDBJ whole genome shotgun (WGS) entry which is preliminary data.</text>
</comment>
<evidence type="ECO:0000256" key="5">
    <source>
        <dbReference type="ARBA" id="ARBA00022764"/>
    </source>
</evidence>
<keyword evidence="9" id="KW-0966">Cell projection</keyword>
<dbReference type="Pfam" id="PF17656">
    <property type="entry name" value="ChapFlgA_N"/>
    <property type="match status" value="1"/>
</dbReference>
<dbReference type="OrthoDB" id="1669037at2"/>
<feature type="domain" description="SAF" evidence="8">
    <location>
        <begin position="110"/>
        <end position="172"/>
    </location>
</feature>
<keyword evidence="5 7" id="KW-0574">Periplasm</keyword>
<feature type="chain" id="PRO_5022268156" description="Flagella basal body P-ring formation protein FlgA" evidence="7">
    <location>
        <begin position="21"/>
        <end position="235"/>
    </location>
</feature>
<dbReference type="EMBL" id="VHSG01000006">
    <property type="protein sequence ID" value="TQV84127.1"/>
    <property type="molecule type" value="Genomic_DNA"/>
</dbReference>
<organism evidence="9 10">
    <name type="scientific">Exilibacterium tricleocarpae</name>
    <dbReference type="NCBI Taxonomy" id="2591008"/>
    <lineage>
        <taxon>Bacteria</taxon>
        <taxon>Pseudomonadati</taxon>
        <taxon>Pseudomonadota</taxon>
        <taxon>Gammaproteobacteria</taxon>
        <taxon>Cellvibrionales</taxon>
        <taxon>Cellvibrionaceae</taxon>
        <taxon>Exilibacterium</taxon>
    </lineage>
</organism>
<sequence length="235" mass="25300">MVKRAVYVSLALLGAVRPCAAFEIESLDAIRNQVQAHLTQQYASDVDGPMIEAVKIQVSKLDPRLKLRRCDNSLTLETSDTGERGGNITVAAACDETWRIFVPARVDTLLRVAVANRSLARGELVQAGDISLSSRNTATLGAGYVGDPDRIVGKVLKRNLNQGGVFRISSLQAPRVIRKGDALRVEANSGRLRIVAPGIALADGQVGQQIRVKNTDSQRIIKARVVAAGRVEVVL</sequence>
<feature type="signal peptide" evidence="7">
    <location>
        <begin position="1"/>
        <end position="20"/>
    </location>
</feature>
<dbReference type="RefSeq" id="WP_142903207.1">
    <property type="nucleotide sequence ID" value="NZ_ML660089.1"/>
</dbReference>
<dbReference type="SMART" id="SM00858">
    <property type="entry name" value="SAF"/>
    <property type="match status" value="1"/>
</dbReference>
<dbReference type="PANTHER" id="PTHR36307:SF1">
    <property type="entry name" value="FLAGELLA BASAL BODY P-RING FORMATION PROTEIN FLGA"/>
    <property type="match status" value="1"/>
</dbReference>
<evidence type="ECO:0000256" key="2">
    <source>
        <dbReference type="ARBA" id="ARBA00010474"/>
    </source>
</evidence>
<evidence type="ECO:0000313" key="10">
    <source>
        <dbReference type="Proteomes" id="UP000319732"/>
    </source>
</evidence>
<name>A0A545U3R3_9GAMM</name>
<dbReference type="Gene3D" id="2.30.30.760">
    <property type="match status" value="1"/>
</dbReference>
<comment type="subcellular location">
    <subcellularLocation>
        <location evidence="1 7">Periplasm</location>
    </subcellularLocation>
</comment>